<dbReference type="SUPFAM" id="SSF52218">
    <property type="entry name" value="Flavoproteins"/>
    <property type="match status" value="1"/>
</dbReference>
<feature type="domain" description="NADPH-dependent FMN reductase-like" evidence="3">
    <location>
        <begin position="2"/>
        <end position="103"/>
    </location>
</feature>
<dbReference type="PANTHER" id="PTHR43278">
    <property type="entry name" value="NAD(P)H-DEPENDENT FMN-CONTAINING OXIDOREDUCTASE YWQN-RELATED"/>
    <property type="match status" value="1"/>
</dbReference>
<evidence type="ECO:0000313" key="4">
    <source>
        <dbReference type="EMBL" id="CED92751.1"/>
    </source>
</evidence>
<dbReference type="InterPro" id="IPR051796">
    <property type="entry name" value="ISF_SsuE-like"/>
</dbReference>
<dbReference type="Gene3D" id="3.40.50.360">
    <property type="match status" value="1"/>
</dbReference>
<protein>
    <submittedName>
        <fullName evidence="4">Flavin reductase</fullName>
    </submittedName>
</protein>
<proteinExistence type="predicted"/>
<reference evidence="4" key="1">
    <citation type="submission" date="2014-07" db="EMBL/GenBank/DDBJ databases">
        <authorList>
            <person name="Zhang J.E."/>
            <person name="Yang H."/>
            <person name="Guo J."/>
            <person name="Deng Z."/>
            <person name="Luo H."/>
            <person name="Luo M."/>
            <person name="Zhao B."/>
        </authorList>
    </citation>
    <scope>NUCLEOTIDE SEQUENCE</scope>
    <source>
        <strain evidence="4">AM4</strain>
    </source>
</reference>
<dbReference type="GO" id="GO:0016491">
    <property type="term" value="F:oxidoreductase activity"/>
    <property type="evidence" value="ECO:0007669"/>
    <property type="project" value="InterPro"/>
</dbReference>
<dbReference type="PANTHER" id="PTHR43278:SF4">
    <property type="entry name" value="NAD(P)H-DEPENDENT FMN-CONTAINING OXIDOREDUCTASE YWQN-RELATED"/>
    <property type="match status" value="1"/>
</dbReference>
<dbReference type="Pfam" id="PF03358">
    <property type="entry name" value="FMN_red"/>
    <property type="match status" value="1"/>
</dbReference>
<evidence type="ECO:0000259" key="3">
    <source>
        <dbReference type="Pfam" id="PF03358"/>
    </source>
</evidence>
<evidence type="ECO:0000256" key="2">
    <source>
        <dbReference type="ARBA" id="ARBA00022643"/>
    </source>
</evidence>
<dbReference type="EMBL" id="LK995477">
    <property type="protein sequence ID" value="CED92751.1"/>
    <property type="molecule type" value="Genomic_DNA"/>
</dbReference>
<accession>A0A1L7RF43</accession>
<organism evidence="4">
    <name type="scientific">Actinomyces succiniciruminis</name>
    <dbReference type="NCBI Taxonomy" id="1522002"/>
    <lineage>
        <taxon>Bacteria</taxon>
        <taxon>Bacillati</taxon>
        <taxon>Actinomycetota</taxon>
        <taxon>Actinomycetes</taxon>
        <taxon>Actinomycetales</taxon>
        <taxon>Actinomycetaceae</taxon>
        <taxon>Actinomyces</taxon>
    </lineage>
</organism>
<dbReference type="RefSeq" id="WP_210579160.1">
    <property type="nucleotide sequence ID" value="NZ_LK995477.1"/>
</dbReference>
<dbReference type="AlphaFoldDB" id="A0A1L7RF43"/>
<name>A0A1L7RF43_9ACTO</name>
<sequence>MILFVNGSPHRDGRTAQMAADLLAGLDYETLDLVDYRIEPLYSERAVGDQFEQVLARLLDADVIVLGTPVYWHSLGALPRTLLERMYGAPSVELAGRRLAFFTQGDQPRAEPGMGATTYTITRFAGLYGLDLIGTAFGAGDLPALRKAIEAAV</sequence>
<gene>
    <name evidence="4" type="ORF">AAM4_0731</name>
</gene>
<keyword evidence="2" id="KW-0288">FMN</keyword>
<evidence type="ECO:0000256" key="1">
    <source>
        <dbReference type="ARBA" id="ARBA00022630"/>
    </source>
</evidence>
<dbReference type="InterPro" id="IPR005025">
    <property type="entry name" value="FMN_Rdtase-like_dom"/>
</dbReference>
<dbReference type="InterPro" id="IPR029039">
    <property type="entry name" value="Flavoprotein-like_sf"/>
</dbReference>
<keyword evidence="1" id="KW-0285">Flavoprotein</keyword>